<dbReference type="Proteomes" id="UP001634007">
    <property type="component" value="Unassembled WGS sequence"/>
</dbReference>
<reference evidence="8 9" key="1">
    <citation type="submission" date="2024-11" db="EMBL/GenBank/DDBJ databases">
        <title>Chromosome-level genome assembly of Eucalyptus globulus Labill. provides insights into its genome evolution.</title>
        <authorList>
            <person name="Li X."/>
        </authorList>
    </citation>
    <scope>NUCLEOTIDE SEQUENCE [LARGE SCALE GENOMIC DNA]</scope>
    <source>
        <strain evidence="8">CL2024</strain>
        <tissue evidence="8">Fresh tender leaves</tissue>
    </source>
</reference>
<feature type="compositionally biased region" description="Basic and acidic residues" evidence="6">
    <location>
        <begin position="214"/>
        <end position="224"/>
    </location>
</feature>
<evidence type="ECO:0000313" key="8">
    <source>
        <dbReference type="EMBL" id="KAL3754690.1"/>
    </source>
</evidence>
<keyword evidence="5" id="KW-0539">Nucleus</keyword>
<organism evidence="8 9">
    <name type="scientific">Eucalyptus globulus</name>
    <name type="common">Tasmanian blue gum</name>
    <dbReference type="NCBI Taxonomy" id="34317"/>
    <lineage>
        <taxon>Eukaryota</taxon>
        <taxon>Viridiplantae</taxon>
        <taxon>Streptophyta</taxon>
        <taxon>Embryophyta</taxon>
        <taxon>Tracheophyta</taxon>
        <taxon>Spermatophyta</taxon>
        <taxon>Magnoliopsida</taxon>
        <taxon>eudicotyledons</taxon>
        <taxon>Gunneridae</taxon>
        <taxon>Pentapetalae</taxon>
        <taxon>rosids</taxon>
        <taxon>malvids</taxon>
        <taxon>Myrtales</taxon>
        <taxon>Myrtaceae</taxon>
        <taxon>Myrtoideae</taxon>
        <taxon>Eucalypteae</taxon>
        <taxon>Eucalyptus</taxon>
    </lineage>
</organism>
<dbReference type="PROSITE" id="PS51369">
    <property type="entry name" value="TCP"/>
    <property type="match status" value="1"/>
</dbReference>
<evidence type="ECO:0000313" key="9">
    <source>
        <dbReference type="Proteomes" id="UP001634007"/>
    </source>
</evidence>
<evidence type="ECO:0000256" key="1">
    <source>
        <dbReference type="ARBA" id="ARBA00004123"/>
    </source>
</evidence>
<evidence type="ECO:0000256" key="6">
    <source>
        <dbReference type="SAM" id="MobiDB-lite"/>
    </source>
</evidence>
<comment type="subcellular location">
    <subcellularLocation>
        <location evidence="1">Nucleus</location>
    </subcellularLocation>
</comment>
<feature type="domain" description="TCP" evidence="7">
    <location>
        <begin position="28"/>
        <end position="86"/>
    </location>
</feature>
<keyword evidence="3" id="KW-0238">DNA-binding</keyword>
<proteinExistence type="predicted"/>
<dbReference type="InterPro" id="IPR005333">
    <property type="entry name" value="Transcription_factor_TCP"/>
</dbReference>
<dbReference type="PANTHER" id="PTHR31072:SF93">
    <property type="entry name" value="TRANSCRIPTION FACTOR TCP24"/>
    <property type="match status" value="1"/>
</dbReference>
<dbReference type="InterPro" id="IPR017887">
    <property type="entry name" value="TF_TCP_subgr"/>
</dbReference>
<accession>A0ABD3LSD6</accession>
<evidence type="ECO:0000256" key="2">
    <source>
        <dbReference type="ARBA" id="ARBA00023015"/>
    </source>
</evidence>
<feature type="region of interest" description="Disordered" evidence="6">
    <location>
        <begin position="214"/>
        <end position="249"/>
    </location>
</feature>
<evidence type="ECO:0000259" key="7">
    <source>
        <dbReference type="PROSITE" id="PS51369"/>
    </source>
</evidence>
<comment type="caution">
    <text evidence="8">The sequence shown here is derived from an EMBL/GenBank/DDBJ whole genome shotgun (WGS) entry which is preliminary data.</text>
</comment>
<dbReference type="AlphaFoldDB" id="A0ABD3LSD6"/>
<keyword evidence="2" id="KW-0805">Transcription regulation</keyword>
<keyword evidence="9" id="KW-1185">Reference proteome</keyword>
<keyword evidence="4" id="KW-0804">Transcription</keyword>
<evidence type="ECO:0000256" key="3">
    <source>
        <dbReference type="ARBA" id="ARBA00023125"/>
    </source>
</evidence>
<gene>
    <name evidence="8" type="ORF">ACJRO7_001879</name>
</gene>
<feature type="region of interest" description="Disordered" evidence="6">
    <location>
        <begin position="1"/>
        <end position="42"/>
    </location>
</feature>
<evidence type="ECO:0000256" key="5">
    <source>
        <dbReference type="ARBA" id="ARBA00023242"/>
    </source>
</evidence>
<dbReference type="GO" id="GO:0003677">
    <property type="term" value="F:DNA binding"/>
    <property type="evidence" value="ECO:0007669"/>
    <property type="project" value="UniProtKB-KW"/>
</dbReference>
<dbReference type="Pfam" id="PF03634">
    <property type="entry name" value="TCP"/>
    <property type="match status" value="1"/>
</dbReference>
<sequence>MEAMKTPAGGETVKVRGSGHVPRSGAGRKDRHSKVHTAKGPRDRRVRLSAYTAIQFYDVQDRLGFDRPSKAVDWLIRKAKPAIDRLTGLPPFHPVPTHPNHPLQETLTTVPHNNNGSSSFFLDSFFPVSSTTPSFNFHDQDLGLSLHSFQEPGSGLIHAHHHLASSMQGETPTVSHVASGDLLGFDESNYQRMMGWNRAGGSELTFFMDSQHEHQEPHEVEAFSHQRGALQSSPDMALQPQPQPHPPLGGYVNDELAMGEHM</sequence>
<feature type="compositionally biased region" description="Basic residues" evidence="6">
    <location>
        <begin position="29"/>
        <end position="42"/>
    </location>
</feature>
<dbReference type="EMBL" id="JBJKBG010000001">
    <property type="protein sequence ID" value="KAL3754690.1"/>
    <property type="molecule type" value="Genomic_DNA"/>
</dbReference>
<evidence type="ECO:0000256" key="4">
    <source>
        <dbReference type="ARBA" id="ARBA00023163"/>
    </source>
</evidence>
<name>A0ABD3LSD6_EUCGL</name>
<dbReference type="GO" id="GO:0005634">
    <property type="term" value="C:nucleus"/>
    <property type="evidence" value="ECO:0007669"/>
    <property type="project" value="UniProtKB-SubCell"/>
</dbReference>
<dbReference type="PANTHER" id="PTHR31072">
    <property type="entry name" value="TRANSCRIPTION FACTOR TCP4-RELATED"/>
    <property type="match status" value="1"/>
</dbReference>
<protein>
    <recommendedName>
        <fullName evidence="7">TCP domain-containing protein</fullName>
    </recommendedName>
</protein>